<evidence type="ECO:0000313" key="2">
    <source>
        <dbReference type="Proteomes" id="UP000265520"/>
    </source>
</evidence>
<proteinExistence type="predicted"/>
<feature type="non-terminal residue" evidence="1">
    <location>
        <position position="1"/>
    </location>
</feature>
<keyword evidence="2" id="KW-1185">Reference proteome</keyword>
<comment type="caution">
    <text evidence="1">The sequence shown here is derived from an EMBL/GenBank/DDBJ whole genome shotgun (WGS) entry which is preliminary data.</text>
</comment>
<dbReference type="EMBL" id="LXQA010980001">
    <property type="protein sequence ID" value="MCI79719.1"/>
    <property type="molecule type" value="Genomic_DNA"/>
</dbReference>
<reference evidence="1 2" key="1">
    <citation type="journal article" date="2018" name="Front. Plant Sci.">
        <title>Red Clover (Trifolium pratense) and Zigzag Clover (T. medium) - A Picture of Genomic Similarities and Differences.</title>
        <authorList>
            <person name="Dluhosova J."/>
            <person name="Istvanek J."/>
            <person name="Nedelnik J."/>
            <person name="Repkova J."/>
        </authorList>
    </citation>
    <scope>NUCLEOTIDE SEQUENCE [LARGE SCALE GENOMIC DNA]</scope>
    <source>
        <strain evidence="2">cv. 10/8</strain>
        <tissue evidence="1">Leaf</tissue>
    </source>
</reference>
<dbReference type="Proteomes" id="UP000265520">
    <property type="component" value="Unassembled WGS sequence"/>
</dbReference>
<name>A0A392UXJ2_9FABA</name>
<evidence type="ECO:0000313" key="1">
    <source>
        <dbReference type="EMBL" id="MCI79719.1"/>
    </source>
</evidence>
<accession>A0A392UXJ2</accession>
<protein>
    <submittedName>
        <fullName evidence="1">Uncharacterized protein</fullName>
    </submittedName>
</protein>
<feature type="non-terminal residue" evidence="1">
    <location>
        <position position="75"/>
    </location>
</feature>
<organism evidence="1 2">
    <name type="scientific">Trifolium medium</name>
    <dbReference type="NCBI Taxonomy" id="97028"/>
    <lineage>
        <taxon>Eukaryota</taxon>
        <taxon>Viridiplantae</taxon>
        <taxon>Streptophyta</taxon>
        <taxon>Embryophyta</taxon>
        <taxon>Tracheophyta</taxon>
        <taxon>Spermatophyta</taxon>
        <taxon>Magnoliopsida</taxon>
        <taxon>eudicotyledons</taxon>
        <taxon>Gunneridae</taxon>
        <taxon>Pentapetalae</taxon>
        <taxon>rosids</taxon>
        <taxon>fabids</taxon>
        <taxon>Fabales</taxon>
        <taxon>Fabaceae</taxon>
        <taxon>Papilionoideae</taxon>
        <taxon>50 kb inversion clade</taxon>
        <taxon>NPAAA clade</taxon>
        <taxon>Hologalegina</taxon>
        <taxon>IRL clade</taxon>
        <taxon>Trifolieae</taxon>
        <taxon>Trifolium</taxon>
    </lineage>
</organism>
<sequence length="75" mass="8295">RNEPLEAQIPGYDIPLTTVLPEPQTIHVSSSSSPDTVELDKEVDRLKEGVTKYGETPNPDAVAQHLFEDKQVPNL</sequence>
<dbReference type="AlphaFoldDB" id="A0A392UXJ2"/>